<feature type="region of interest" description="Disordered" evidence="7">
    <location>
        <begin position="616"/>
        <end position="650"/>
    </location>
</feature>
<proteinExistence type="predicted"/>
<evidence type="ECO:0000256" key="7">
    <source>
        <dbReference type="SAM" id="MobiDB-lite"/>
    </source>
</evidence>
<dbReference type="GO" id="GO:0005694">
    <property type="term" value="C:chromosome"/>
    <property type="evidence" value="ECO:0007669"/>
    <property type="project" value="TreeGrafter"/>
</dbReference>
<reference evidence="9" key="1">
    <citation type="submission" date="2025-08" db="UniProtKB">
        <authorList>
            <consortium name="Ensembl"/>
        </authorList>
    </citation>
    <scope>IDENTIFICATION</scope>
</reference>
<organism evidence="9 10">
    <name type="scientific">Cyclopterus lumpus</name>
    <name type="common">Lumpsucker</name>
    <dbReference type="NCBI Taxonomy" id="8103"/>
    <lineage>
        <taxon>Eukaryota</taxon>
        <taxon>Metazoa</taxon>
        <taxon>Chordata</taxon>
        <taxon>Craniata</taxon>
        <taxon>Vertebrata</taxon>
        <taxon>Euteleostomi</taxon>
        <taxon>Actinopterygii</taxon>
        <taxon>Neopterygii</taxon>
        <taxon>Teleostei</taxon>
        <taxon>Neoteleostei</taxon>
        <taxon>Acanthomorphata</taxon>
        <taxon>Eupercaria</taxon>
        <taxon>Perciformes</taxon>
        <taxon>Cottioidei</taxon>
        <taxon>Cottales</taxon>
        <taxon>Cyclopteridae</taxon>
        <taxon>Cyclopterus</taxon>
    </lineage>
</organism>
<feature type="compositionally biased region" description="Polar residues" evidence="7">
    <location>
        <begin position="266"/>
        <end position="286"/>
    </location>
</feature>
<keyword evidence="10" id="KW-1185">Reference proteome</keyword>
<feature type="region of interest" description="Disordered" evidence="7">
    <location>
        <begin position="339"/>
        <end position="365"/>
    </location>
</feature>
<dbReference type="Proteomes" id="UP000694565">
    <property type="component" value="Unplaced"/>
</dbReference>
<evidence type="ECO:0000256" key="2">
    <source>
        <dbReference type="ARBA" id="ARBA00022499"/>
    </source>
</evidence>
<evidence type="ECO:0000256" key="1">
    <source>
        <dbReference type="ARBA" id="ARBA00004123"/>
    </source>
</evidence>
<accession>A0A8C3AQQ3</accession>
<keyword evidence="4" id="KW-0832">Ubl conjugation</keyword>
<reference evidence="9" key="2">
    <citation type="submission" date="2025-09" db="UniProtKB">
        <authorList>
            <consortium name="Ensembl"/>
        </authorList>
    </citation>
    <scope>IDENTIFICATION</scope>
</reference>
<dbReference type="PANTHER" id="PTHR21603">
    <property type="entry name" value="ANTIGEN KI-67-LIKE PROTEIN"/>
    <property type="match status" value="1"/>
</dbReference>
<comment type="subcellular location">
    <subcellularLocation>
        <location evidence="1">Nucleus</location>
    </subcellularLocation>
</comment>
<sequence>LEITELTLADSPPVVNDTSASLNFSELTPLQFGISEQSFTPASFSKNKSRLAQIKSRRRSGVGVRGSPETNSLILFMARQRMKTPPTFQTPELVRSSPFLPRVASTLRQKMASFQSLMDVEESEVCDPMPRQDSNTGGCIKTRDYLSGEAYPVTCGKDQEAVQRTHRIVEPSFIPGRTRNRQPVSNLLTWRNNYLYINGLTLFAGEDDSTGTSTVKKKKKRVCFGGPLSPEFFDKNLPPSTPLQKGSAPARAPTPGGMLQPRSVLKTPQRSESQTTQAQPDLSSPTVLGASPTLSMPRHCRMLSVGEDNEEKDGERLVMMPWCLYCSVCHKIEVTTLKQPEESEPVKRSTRSAAKTASGKMKRNTAAMRRWNREVDRSLYGSRAYASKNPTLSPITERWTLIGGSQAAQQIPCTSCTGNTNKKCRQELYLSSIDSDLTVTNALENSSEDSITSPNFCKEMTTEEGRRQSGPRVRGRGLKKRKVSVANDTLLSEETLDHTGGDDQTTTHLEASTMKVRESSVNVSELQENETGRGDQAAIEQDNVRSSSETQGEVGVADLHLASWQGDFNFEDVFKPVATRNQVRSVRRSLRNQRNTEHSSNSAGLAWLAWTSPDFDKGSRRRTRGRRLSAAPPFQLSLPEETQDNLTSNL</sequence>
<feature type="compositionally biased region" description="Polar residues" evidence="7">
    <location>
        <begin position="444"/>
        <end position="455"/>
    </location>
</feature>
<dbReference type="PANTHER" id="PTHR21603:SF16">
    <property type="entry name" value="CELL DIVISION CYCLE-ASSOCIATED PROTEIN 2"/>
    <property type="match status" value="1"/>
</dbReference>
<dbReference type="GeneTree" id="ENSGT00940000167358"/>
<keyword evidence="6" id="KW-0131">Cell cycle</keyword>
<evidence type="ECO:0000256" key="4">
    <source>
        <dbReference type="ARBA" id="ARBA00022843"/>
    </source>
</evidence>
<feature type="region of interest" description="Disordered" evidence="7">
    <location>
        <begin position="444"/>
        <end position="481"/>
    </location>
</feature>
<feature type="region of interest" description="Disordered" evidence="7">
    <location>
        <begin position="514"/>
        <end position="552"/>
    </location>
</feature>
<evidence type="ECO:0000313" key="9">
    <source>
        <dbReference type="Ensembl" id="ENSCLMP00005045234.1"/>
    </source>
</evidence>
<keyword evidence="5" id="KW-0539">Nucleus</keyword>
<keyword evidence="3" id="KW-0597">Phosphoprotein</keyword>
<dbReference type="Ensembl" id="ENSCLMT00005046818.1">
    <property type="protein sequence ID" value="ENSCLMP00005045234.1"/>
    <property type="gene ID" value="ENSCLMG00005020846.1"/>
</dbReference>
<evidence type="ECO:0000256" key="5">
    <source>
        <dbReference type="ARBA" id="ARBA00023242"/>
    </source>
</evidence>
<feature type="region of interest" description="Disordered" evidence="7">
    <location>
        <begin position="233"/>
        <end position="295"/>
    </location>
</feature>
<dbReference type="GO" id="GO:0007088">
    <property type="term" value="P:regulation of mitotic nuclear division"/>
    <property type="evidence" value="ECO:0007669"/>
    <property type="project" value="TreeGrafter"/>
</dbReference>
<evidence type="ECO:0000256" key="3">
    <source>
        <dbReference type="ARBA" id="ARBA00022553"/>
    </source>
</evidence>
<dbReference type="InterPro" id="IPR029334">
    <property type="entry name" value="PP1-bd"/>
</dbReference>
<dbReference type="Pfam" id="PF15276">
    <property type="entry name" value="PP1_bind"/>
    <property type="match status" value="1"/>
</dbReference>
<dbReference type="AlphaFoldDB" id="A0A8C3AQQ3"/>
<keyword evidence="2" id="KW-1017">Isopeptide bond</keyword>
<name>A0A8C3AQQ3_CYCLU</name>
<protein>
    <recommendedName>
        <fullName evidence="8">PP1-binding domain-containing protein</fullName>
    </recommendedName>
</protein>
<evidence type="ECO:0000256" key="6">
    <source>
        <dbReference type="ARBA" id="ARBA00023306"/>
    </source>
</evidence>
<feature type="domain" description="PP1-binding" evidence="8">
    <location>
        <begin position="218"/>
        <end position="268"/>
    </location>
</feature>
<dbReference type="GO" id="GO:0051983">
    <property type="term" value="P:regulation of chromosome segregation"/>
    <property type="evidence" value="ECO:0007669"/>
    <property type="project" value="TreeGrafter"/>
</dbReference>
<evidence type="ECO:0000259" key="8">
    <source>
        <dbReference type="Pfam" id="PF15276"/>
    </source>
</evidence>
<dbReference type="GO" id="GO:0005634">
    <property type="term" value="C:nucleus"/>
    <property type="evidence" value="ECO:0007669"/>
    <property type="project" value="UniProtKB-SubCell"/>
</dbReference>
<evidence type="ECO:0000313" key="10">
    <source>
        <dbReference type="Proteomes" id="UP000694565"/>
    </source>
</evidence>